<dbReference type="PANTHER" id="PTHR45626:SF16">
    <property type="entry name" value="ATP-DEPENDENT HELICASE ULS1"/>
    <property type="match status" value="1"/>
</dbReference>
<reference evidence="6 7" key="1">
    <citation type="journal article" date="2011" name="Science">
        <title>The Selaginella genome identifies genetic changes associated with the evolution of vascular plants.</title>
        <authorList>
            <person name="Banks J.A."/>
            <person name="Nishiyama T."/>
            <person name="Hasebe M."/>
            <person name="Bowman J.L."/>
            <person name="Gribskov M."/>
            <person name="dePamphilis C."/>
            <person name="Albert V.A."/>
            <person name="Aono N."/>
            <person name="Aoyama T."/>
            <person name="Ambrose B.A."/>
            <person name="Ashton N.W."/>
            <person name="Axtell M.J."/>
            <person name="Barker E."/>
            <person name="Barker M.S."/>
            <person name="Bennetzen J.L."/>
            <person name="Bonawitz N.D."/>
            <person name="Chapple C."/>
            <person name="Cheng C."/>
            <person name="Correa L.G."/>
            <person name="Dacre M."/>
            <person name="DeBarry J."/>
            <person name="Dreyer I."/>
            <person name="Elias M."/>
            <person name="Engstrom E.M."/>
            <person name="Estelle M."/>
            <person name="Feng L."/>
            <person name="Finet C."/>
            <person name="Floyd S.K."/>
            <person name="Frommer W.B."/>
            <person name="Fujita T."/>
            <person name="Gramzow L."/>
            <person name="Gutensohn M."/>
            <person name="Harholt J."/>
            <person name="Hattori M."/>
            <person name="Heyl A."/>
            <person name="Hirai T."/>
            <person name="Hiwatashi Y."/>
            <person name="Ishikawa M."/>
            <person name="Iwata M."/>
            <person name="Karol K.G."/>
            <person name="Koehler B."/>
            <person name="Kolukisaoglu U."/>
            <person name="Kubo M."/>
            <person name="Kurata T."/>
            <person name="Lalonde S."/>
            <person name="Li K."/>
            <person name="Li Y."/>
            <person name="Litt A."/>
            <person name="Lyons E."/>
            <person name="Manning G."/>
            <person name="Maruyama T."/>
            <person name="Michael T.P."/>
            <person name="Mikami K."/>
            <person name="Miyazaki S."/>
            <person name="Morinaga S."/>
            <person name="Murata T."/>
            <person name="Mueller-Roeber B."/>
            <person name="Nelson D.R."/>
            <person name="Obara M."/>
            <person name="Oguri Y."/>
            <person name="Olmstead R.G."/>
            <person name="Onodera N."/>
            <person name="Petersen B.L."/>
            <person name="Pils B."/>
            <person name="Prigge M."/>
            <person name="Rensing S.A."/>
            <person name="Riano-Pachon D.M."/>
            <person name="Roberts A.W."/>
            <person name="Sato Y."/>
            <person name="Scheller H.V."/>
            <person name="Schulz B."/>
            <person name="Schulz C."/>
            <person name="Shakirov E.V."/>
            <person name="Shibagaki N."/>
            <person name="Shinohara N."/>
            <person name="Shippen D.E."/>
            <person name="Soerensen I."/>
            <person name="Sotooka R."/>
            <person name="Sugimoto N."/>
            <person name="Sugita M."/>
            <person name="Sumikawa N."/>
            <person name="Tanurdzic M."/>
            <person name="Theissen G."/>
            <person name="Ulvskov P."/>
            <person name="Wakazuki S."/>
            <person name="Weng J.K."/>
            <person name="Willats W.W."/>
            <person name="Wipf D."/>
            <person name="Wolf P.G."/>
            <person name="Yang L."/>
            <person name="Zimmer A.D."/>
            <person name="Zhu Q."/>
            <person name="Mitros T."/>
            <person name="Hellsten U."/>
            <person name="Loque D."/>
            <person name="Otillar R."/>
            <person name="Salamov A."/>
            <person name="Schmutz J."/>
            <person name="Shapiro H."/>
            <person name="Lindquist E."/>
            <person name="Lucas S."/>
            <person name="Rokhsar D."/>
            <person name="Grigoriev I.V."/>
        </authorList>
    </citation>
    <scope>NUCLEOTIDE SEQUENCE [LARGE SCALE GENOMIC DNA]</scope>
</reference>
<dbReference type="Gene3D" id="3.40.50.10810">
    <property type="entry name" value="Tandem AAA-ATPase domain"/>
    <property type="match status" value="1"/>
</dbReference>
<dbReference type="GO" id="GO:0008094">
    <property type="term" value="F:ATP-dependent activity, acting on DNA"/>
    <property type="evidence" value="ECO:0000318"/>
    <property type="project" value="GO_Central"/>
</dbReference>
<dbReference type="KEGG" id="smo:SELMODRAFT_426581"/>
<dbReference type="InterPro" id="IPR038718">
    <property type="entry name" value="SNF2-like_sf"/>
</dbReference>
<evidence type="ECO:0000256" key="1">
    <source>
        <dbReference type="ARBA" id="ARBA00022741"/>
    </source>
</evidence>
<dbReference type="Gene3D" id="3.40.50.300">
    <property type="entry name" value="P-loop containing nucleotide triphosphate hydrolases"/>
    <property type="match status" value="1"/>
</dbReference>
<keyword evidence="7" id="KW-1185">Reference proteome</keyword>
<name>D8SWU5_SELML</name>
<dbReference type="GO" id="GO:0005524">
    <property type="term" value="F:ATP binding"/>
    <property type="evidence" value="ECO:0007669"/>
    <property type="project" value="UniProtKB-KW"/>
</dbReference>
<dbReference type="GO" id="GO:0016787">
    <property type="term" value="F:hydrolase activity"/>
    <property type="evidence" value="ECO:0007669"/>
    <property type="project" value="UniProtKB-KW"/>
</dbReference>
<dbReference type="Proteomes" id="UP000001514">
    <property type="component" value="Unassembled WGS sequence"/>
</dbReference>
<evidence type="ECO:0000256" key="3">
    <source>
        <dbReference type="ARBA" id="ARBA00022840"/>
    </source>
</evidence>
<dbReference type="GO" id="GO:0006281">
    <property type="term" value="P:DNA repair"/>
    <property type="evidence" value="ECO:0000318"/>
    <property type="project" value="GO_Central"/>
</dbReference>
<dbReference type="InterPro" id="IPR027417">
    <property type="entry name" value="P-loop_NTPase"/>
</dbReference>
<dbReference type="Gramene" id="EFJ11151">
    <property type="protein sequence ID" value="EFJ11151"/>
    <property type="gene ID" value="SELMODRAFT_426581"/>
</dbReference>
<accession>D8SWU5</accession>
<dbReference type="InterPro" id="IPR050628">
    <property type="entry name" value="SNF2_RAD54_helicase_TF"/>
</dbReference>
<dbReference type="PROSITE" id="PS51192">
    <property type="entry name" value="HELICASE_ATP_BIND_1"/>
    <property type="match status" value="1"/>
</dbReference>
<evidence type="ECO:0000259" key="5">
    <source>
        <dbReference type="PROSITE" id="PS51194"/>
    </source>
</evidence>
<dbReference type="eggNOG" id="KOG1001">
    <property type="taxonomic scope" value="Eukaryota"/>
</dbReference>
<proteinExistence type="predicted"/>
<dbReference type="Pfam" id="PF00271">
    <property type="entry name" value="Helicase_C"/>
    <property type="match status" value="1"/>
</dbReference>
<dbReference type="STRING" id="88036.D8SWU5"/>
<evidence type="ECO:0000313" key="7">
    <source>
        <dbReference type="Proteomes" id="UP000001514"/>
    </source>
</evidence>
<dbReference type="InParanoid" id="D8SWU5"/>
<feature type="domain" description="Helicase ATP-binding" evidence="4">
    <location>
        <begin position="1"/>
        <end position="149"/>
    </location>
</feature>
<gene>
    <name evidence="6" type="ORF">SELMODRAFT_426581</name>
</gene>
<evidence type="ECO:0000313" key="6">
    <source>
        <dbReference type="EMBL" id="EFJ11151.1"/>
    </source>
</evidence>
<dbReference type="CDD" id="cd18793">
    <property type="entry name" value="SF2_C_SNF"/>
    <property type="match status" value="1"/>
</dbReference>
<sequence>MKWEREIAIKVAPQAQLSTLVYHDQNKRKATPETLASYDVVITTYGVVAKEVPYKSNVVTKDYCGVDYSQIAPLKKRLEKSWHLPFGPLATVAWHRVVLDEAQSIWNAYTQVSLSCRDLSATYRWGLSGTPLQNNIKDLFAFFRFLRISPHKSHADFKLHYEQFEKTGISATLKCIVLRRSKTSLIDGQPVLSLPPRLVSRVEVELSSPERQISESLRREYNNRIDEYSNEGTLQKNRFKILSMLLRLRQMYDHPALLKSEDLFQGDDLGEDNDDEDQQHMRQALNLKKLQLEAQEKQHDFERGVQEIGQSAKIDGSMNMTKREAEISRFNRDPEVMVLLLSLRAAGCGLNLVAASCVLLIDMWWNPTTEDQAIDRAHRIVQTRPVHVTKFMVKESVEEQILAIQEKKKKMVEFAFGEKGCDKHSLSMDEIISMFRM</sequence>
<dbReference type="OMA" id="REYNNRI"/>
<dbReference type="AlphaFoldDB" id="D8SWU5"/>
<keyword evidence="2" id="KW-0378">Hydrolase</keyword>
<dbReference type="EMBL" id="GL377649">
    <property type="protein sequence ID" value="EFJ11151.1"/>
    <property type="molecule type" value="Genomic_DNA"/>
</dbReference>
<dbReference type="PROSITE" id="PS51194">
    <property type="entry name" value="HELICASE_CTER"/>
    <property type="match status" value="1"/>
</dbReference>
<keyword evidence="3" id="KW-0067">ATP-binding</keyword>
<dbReference type="InterPro" id="IPR000330">
    <property type="entry name" value="SNF2_N"/>
</dbReference>
<keyword evidence="1" id="KW-0547">Nucleotide-binding</keyword>
<evidence type="ECO:0000259" key="4">
    <source>
        <dbReference type="PROSITE" id="PS51192"/>
    </source>
</evidence>
<evidence type="ECO:0008006" key="8">
    <source>
        <dbReference type="Google" id="ProtNLM"/>
    </source>
</evidence>
<dbReference type="HOGENOM" id="CLU_000315_2_8_1"/>
<dbReference type="PANTHER" id="PTHR45626">
    <property type="entry name" value="TRANSCRIPTION TERMINATION FACTOR 2-RELATED"/>
    <property type="match status" value="1"/>
</dbReference>
<dbReference type="Pfam" id="PF00176">
    <property type="entry name" value="SNF2-rel_dom"/>
    <property type="match status" value="1"/>
</dbReference>
<protein>
    <recommendedName>
        <fullName evidence="8">Helicase C-terminal domain-containing protein</fullName>
    </recommendedName>
</protein>
<organism evidence="7">
    <name type="scientific">Selaginella moellendorffii</name>
    <name type="common">Spikemoss</name>
    <dbReference type="NCBI Taxonomy" id="88036"/>
    <lineage>
        <taxon>Eukaryota</taxon>
        <taxon>Viridiplantae</taxon>
        <taxon>Streptophyta</taxon>
        <taxon>Embryophyta</taxon>
        <taxon>Tracheophyta</taxon>
        <taxon>Lycopodiopsida</taxon>
        <taxon>Selaginellales</taxon>
        <taxon>Selaginellaceae</taxon>
        <taxon>Selaginella</taxon>
    </lineage>
</organism>
<dbReference type="GO" id="GO:0005634">
    <property type="term" value="C:nucleus"/>
    <property type="evidence" value="ECO:0000318"/>
    <property type="project" value="GO_Central"/>
</dbReference>
<dbReference type="SUPFAM" id="SSF52540">
    <property type="entry name" value="P-loop containing nucleoside triphosphate hydrolases"/>
    <property type="match status" value="1"/>
</dbReference>
<dbReference type="InterPro" id="IPR014001">
    <property type="entry name" value="Helicase_ATP-bd"/>
</dbReference>
<dbReference type="InterPro" id="IPR001650">
    <property type="entry name" value="Helicase_C-like"/>
</dbReference>
<evidence type="ECO:0000256" key="2">
    <source>
        <dbReference type="ARBA" id="ARBA00022801"/>
    </source>
</evidence>
<dbReference type="SMART" id="SM00490">
    <property type="entry name" value="HELICc"/>
    <property type="match status" value="1"/>
</dbReference>
<feature type="domain" description="Helicase C-terminal" evidence="5">
    <location>
        <begin position="247"/>
        <end position="432"/>
    </location>
</feature>
<dbReference type="InterPro" id="IPR049730">
    <property type="entry name" value="SNF2/RAD54-like_C"/>
</dbReference>